<evidence type="ECO:0000313" key="3">
    <source>
        <dbReference type="Proteomes" id="UP000295504"/>
    </source>
</evidence>
<sequence>MSAILFQMFNLILVLALLTVPVVITVLLLRHFSRKDKPAIQHEDYLIQKIRELEKRIEELEERL</sequence>
<dbReference type="AlphaFoldDB" id="A0A4R2TII7"/>
<proteinExistence type="predicted"/>
<gene>
    <name evidence="2" type="ORF">EDD79_101124</name>
</gene>
<keyword evidence="3" id="KW-1185">Reference proteome</keyword>
<name>A0A4R2TII7_9FIRM</name>
<evidence type="ECO:0000313" key="2">
    <source>
        <dbReference type="EMBL" id="TCQ03061.1"/>
    </source>
</evidence>
<dbReference type="Proteomes" id="UP000295504">
    <property type="component" value="Unassembled WGS sequence"/>
</dbReference>
<dbReference type="EMBL" id="SLYC01000011">
    <property type="protein sequence ID" value="TCQ03061.1"/>
    <property type="molecule type" value="Genomic_DNA"/>
</dbReference>
<accession>A0A4R2TII7</accession>
<keyword evidence="1" id="KW-0812">Transmembrane</keyword>
<organism evidence="2 3">
    <name type="scientific">Serpentinicella alkaliphila</name>
    <dbReference type="NCBI Taxonomy" id="1734049"/>
    <lineage>
        <taxon>Bacteria</taxon>
        <taxon>Bacillati</taxon>
        <taxon>Bacillota</taxon>
        <taxon>Clostridia</taxon>
        <taxon>Peptostreptococcales</taxon>
        <taxon>Natronincolaceae</taxon>
        <taxon>Serpentinicella</taxon>
    </lineage>
</organism>
<comment type="caution">
    <text evidence="2">The sequence shown here is derived from an EMBL/GenBank/DDBJ whole genome shotgun (WGS) entry which is preliminary data.</text>
</comment>
<dbReference type="RefSeq" id="WP_132848130.1">
    <property type="nucleotide sequence ID" value="NZ_CP058648.1"/>
</dbReference>
<keyword evidence="1" id="KW-0472">Membrane</keyword>
<feature type="transmembrane region" description="Helical" evidence="1">
    <location>
        <begin position="6"/>
        <end position="29"/>
    </location>
</feature>
<reference evidence="2 3" key="1">
    <citation type="submission" date="2019-03" db="EMBL/GenBank/DDBJ databases">
        <title>Genomic Encyclopedia of Type Strains, Phase IV (KMG-IV): sequencing the most valuable type-strain genomes for metagenomic binning, comparative biology and taxonomic classification.</title>
        <authorList>
            <person name="Goeker M."/>
        </authorList>
    </citation>
    <scope>NUCLEOTIDE SEQUENCE [LARGE SCALE GENOMIC DNA]</scope>
    <source>
        <strain evidence="2 3">DSM 100013</strain>
    </source>
</reference>
<keyword evidence="1" id="KW-1133">Transmembrane helix</keyword>
<evidence type="ECO:0000256" key="1">
    <source>
        <dbReference type="SAM" id="Phobius"/>
    </source>
</evidence>
<protein>
    <submittedName>
        <fullName evidence="2">Uncharacterized protein</fullName>
    </submittedName>
</protein>